<accession>A0A4Y2A704</accession>
<evidence type="ECO:0000259" key="12">
    <source>
        <dbReference type="Pfam" id="PF17403"/>
    </source>
</evidence>
<evidence type="ECO:0000259" key="16">
    <source>
        <dbReference type="Pfam" id="PF17407"/>
    </source>
</evidence>
<organism evidence="17 18">
    <name type="scientific">Araneus ventricosus</name>
    <name type="common">Orbweaver spider</name>
    <name type="synonym">Epeira ventricosa</name>
    <dbReference type="NCBI Taxonomy" id="182803"/>
    <lineage>
        <taxon>Eukaryota</taxon>
        <taxon>Metazoa</taxon>
        <taxon>Ecdysozoa</taxon>
        <taxon>Arthropoda</taxon>
        <taxon>Chelicerata</taxon>
        <taxon>Arachnida</taxon>
        <taxon>Araneae</taxon>
        <taxon>Araneomorphae</taxon>
        <taxon>Entelegynae</taxon>
        <taxon>Araneoidea</taxon>
        <taxon>Araneidae</taxon>
        <taxon>Araneus</taxon>
    </lineage>
</organism>
<dbReference type="Pfam" id="PF03813">
    <property type="entry name" value="Nrap"/>
    <property type="match status" value="1"/>
</dbReference>
<dbReference type="GO" id="GO:0003723">
    <property type="term" value="F:RNA binding"/>
    <property type="evidence" value="ECO:0007669"/>
    <property type="project" value="UniProtKB-KW"/>
</dbReference>
<keyword evidence="7 10" id="KW-0539">Nucleus</keyword>
<dbReference type="GO" id="GO:0005694">
    <property type="term" value="C:chromosome"/>
    <property type="evidence" value="ECO:0007669"/>
    <property type="project" value="UniProtKB-SubCell"/>
</dbReference>
<dbReference type="PANTHER" id="PTHR17972">
    <property type="entry name" value="NUCLEOLAR RNA-ASSOCIATED PROTEIN"/>
    <property type="match status" value="1"/>
</dbReference>
<comment type="caution">
    <text evidence="17">The sequence shown here is derived from an EMBL/GenBank/DDBJ whole genome shotgun (WGS) entry which is preliminary data.</text>
</comment>
<evidence type="ECO:0000256" key="7">
    <source>
        <dbReference type="ARBA" id="ARBA00023242"/>
    </source>
</evidence>
<evidence type="ECO:0000256" key="9">
    <source>
        <dbReference type="ARBA" id="ARBA00035020"/>
    </source>
</evidence>
<dbReference type="InterPro" id="IPR035369">
    <property type="entry name" value="Nrap_D4"/>
</dbReference>
<dbReference type="GO" id="GO:0032545">
    <property type="term" value="C:CURI complex"/>
    <property type="evidence" value="ECO:0007669"/>
    <property type="project" value="TreeGrafter"/>
</dbReference>
<evidence type="ECO:0000313" key="17">
    <source>
        <dbReference type="EMBL" id="GBL75523.1"/>
    </source>
</evidence>
<keyword evidence="18" id="KW-1185">Reference proteome</keyword>
<feature type="domain" description="Nrap protein" evidence="13">
    <location>
        <begin position="498"/>
        <end position="660"/>
    </location>
</feature>
<evidence type="ECO:0000256" key="6">
    <source>
        <dbReference type="ARBA" id="ARBA00022884"/>
    </source>
</evidence>
<sequence>MVMKAEDWDDVETIKHEIMKQLKNLTSEDFQGYLEQLKQRWNKFYNQKKMPEKVMLSSNVFDDSDFVTVQNKSKRKKKTDVSSKRRKLNAPTAEELNELREAETLFQSNLLKMEIEELMKELKEHMPEKEKINLWLQSFKDFLRNIPDTSPVSIEDLILENDVKIPIIQVPKNTKGNFKFVPPSNIKDIGSFALGTMCSSEPVIDVAVEIPKTCWSGMDFLNHRYHRKRALYLAYIASSLLENDLISDLQYSYQNENYLKPVLLVIPKDFKNVKVCLTAYPSTNYFKLSRFVPSKNNVRSSWYFENSEDVDHSALESSATPHYNASALSDILLPDLNDYLKEKLHTQTLKDGIILLKLWCIQRGLCDGFGRLNGFILSMFVAYLLKKQKITPLMSAYQVFRSALLGFQNENWYEQGITLCDEAASADLQKELDLETFKTHYKVVFVDASGYFNMCYYVTKQTFLMVQHEAKLGLKILAKESPESFSLLFMNKITVNRKYEYLLHLKGPKKFKKYLQKLLSKDILQKEKLDFGENIMASLFPKVCDVLKKGLNNRISLIDVIKPSRTPWSVTDSPPNPNQGQVSLGFLLNPEVSFNNIEKGPVADDPKSKEFRDFWGERSELRRFQDGTIREAVYWPAATAAERRKVFSCIVTDILTRHIKADQSHIVVNGSEVDCILEVPDMILSSDFPPYGTGEEAHMVVMQSFNALCKQLRNLNGLPLLIASIQGVSPSFRFSEVFPPLSVIHENDPKTTYVDGHVLKLHEGGVGVPPYTPALEAIITLEGSGKWPDDVEALKRIKAEFHMEIAKLVTSQFSLMAIPFITHTDIFKDGFVFRVEVACHKEIFLLKQVKMADGTLKIQENQQSRNLEILTEILPKLNSILHGLHQQHNTFGTACRLAKRWISAQLKHGLMHDTAIELLVASLYIHPEPYSCPCSPQVAFIRFLNLLVTYDWATAPLIINLNNELKKEDIEEIYSTFTSQRSTLPPMVIATPYDKRGSMWTKNRPVALILKRIAILAEASLKTLDSILNKSLISDIKAIFRPPLESYDVIIHLKRSEVPRLRCAVDVYTSDKLPVYEPYKQDRNELYPVVEYDPVQMYFEELRENFGEFAFFLHDMYGGDFIAVVWKRSAFIPKEFKVSAVNYRTLYTDGIRLIPDVERILEDMQILGSGIVKKIVKQTENWQIP</sequence>
<gene>
    <name evidence="17" type="primary">nol6</name>
    <name evidence="17" type="ORF">AVEN_154871_1</name>
</gene>
<dbReference type="AlphaFoldDB" id="A0A4Y2A704"/>
<dbReference type="GO" id="GO:0034456">
    <property type="term" value="C:UTP-C complex"/>
    <property type="evidence" value="ECO:0007669"/>
    <property type="project" value="TreeGrafter"/>
</dbReference>
<dbReference type="InterPro" id="IPR035371">
    <property type="entry name" value="Nrap_D6"/>
</dbReference>
<dbReference type="InterPro" id="IPR035367">
    <property type="entry name" value="Nrap_D2"/>
</dbReference>
<evidence type="ECO:0000259" key="13">
    <source>
        <dbReference type="Pfam" id="PF17404"/>
    </source>
</evidence>
<evidence type="ECO:0000259" key="14">
    <source>
        <dbReference type="Pfam" id="PF17405"/>
    </source>
</evidence>
<dbReference type="Proteomes" id="UP000499080">
    <property type="component" value="Unassembled WGS sequence"/>
</dbReference>
<dbReference type="Gene3D" id="3.30.70.3030">
    <property type="match status" value="1"/>
</dbReference>
<comment type="subcellular location">
    <subcellularLocation>
        <location evidence="1">Chromosome</location>
    </subcellularLocation>
    <subcellularLocation>
        <location evidence="2 10">Nucleus</location>
        <location evidence="2 10">Nucleolus</location>
    </subcellularLocation>
</comment>
<dbReference type="EMBL" id="BGPR01000008">
    <property type="protein sequence ID" value="GBL75523.1"/>
    <property type="molecule type" value="Genomic_DNA"/>
</dbReference>
<dbReference type="GO" id="GO:0032040">
    <property type="term" value="C:small-subunit processome"/>
    <property type="evidence" value="ECO:0007669"/>
    <property type="project" value="TreeGrafter"/>
</dbReference>
<feature type="domain" description="Nrap protein" evidence="11">
    <location>
        <begin position="204"/>
        <end position="342"/>
    </location>
</feature>
<feature type="domain" description="Nrap protein" evidence="14">
    <location>
        <begin position="692"/>
        <end position="886"/>
    </location>
</feature>
<feature type="domain" description="Nrap protein" evidence="16">
    <location>
        <begin position="1044"/>
        <end position="1175"/>
    </location>
</feature>
<evidence type="ECO:0000256" key="10">
    <source>
        <dbReference type="RuleBase" id="RU364032"/>
    </source>
</evidence>
<keyword evidence="5" id="KW-0158">Chromosome</keyword>
<feature type="domain" description="Nrap protein" evidence="15">
    <location>
        <begin position="888"/>
        <end position="1042"/>
    </location>
</feature>
<evidence type="ECO:0000313" key="18">
    <source>
        <dbReference type="Proteomes" id="UP000499080"/>
    </source>
</evidence>
<dbReference type="GO" id="GO:0006364">
    <property type="term" value="P:rRNA processing"/>
    <property type="evidence" value="ECO:0007669"/>
    <property type="project" value="TreeGrafter"/>
</dbReference>
<reference evidence="17 18" key="1">
    <citation type="journal article" date="2019" name="Sci. Rep.">
        <title>Orb-weaving spider Araneus ventricosus genome elucidates the spidroin gene catalogue.</title>
        <authorList>
            <person name="Kono N."/>
            <person name="Nakamura H."/>
            <person name="Ohtoshi R."/>
            <person name="Moran D.A.P."/>
            <person name="Shinohara A."/>
            <person name="Yoshida Y."/>
            <person name="Fujiwara M."/>
            <person name="Mori M."/>
            <person name="Tomita M."/>
            <person name="Arakawa K."/>
        </authorList>
    </citation>
    <scope>NUCLEOTIDE SEQUENCE [LARGE SCALE GENOMIC DNA]</scope>
</reference>
<evidence type="ECO:0000256" key="3">
    <source>
        <dbReference type="ARBA" id="ARBA00006674"/>
    </source>
</evidence>
<evidence type="ECO:0000256" key="4">
    <source>
        <dbReference type="ARBA" id="ARBA00016437"/>
    </source>
</evidence>
<dbReference type="Pfam" id="PF17404">
    <property type="entry name" value="Nrap_D3"/>
    <property type="match status" value="1"/>
</dbReference>
<comment type="similarity">
    <text evidence="3 10">Belongs to the NRAP family.</text>
</comment>
<dbReference type="Pfam" id="PF17407">
    <property type="entry name" value="Nrap_D6"/>
    <property type="match status" value="1"/>
</dbReference>
<feature type="domain" description="Nrap protein" evidence="12">
    <location>
        <begin position="349"/>
        <end position="492"/>
    </location>
</feature>
<dbReference type="GO" id="GO:0006409">
    <property type="term" value="P:tRNA export from nucleus"/>
    <property type="evidence" value="ECO:0007669"/>
    <property type="project" value="TreeGrafter"/>
</dbReference>
<proteinExistence type="inferred from homology"/>
<name>A0A4Y2A704_ARAVE</name>
<keyword evidence="6 10" id="KW-0694">RNA-binding</keyword>
<dbReference type="Gene3D" id="1.10.1410.10">
    <property type="match status" value="2"/>
</dbReference>
<dbReference type="SUPFAM" id="SSF81631">
    <property type="entry name" value="PAP/OAS1 substrate-binding domain"/>
    <property type="match status" value="1"/>
</dbReference>
<comment type="function">
    <text evidence="8">Part of the small subunit (SSU) processome, first precursor of the small eukaryotic ribosomal subunit. During the assembly of the SSU processome in the nucleolus, many ribosome biogenesis factors, an RNA chaperone and ribosomal proteins associate with the nascent pre-rRNA and work in concert to generate RNA folding, modifications, rearrangements and cleavage as well as targeted degradation of pre-ribosomal RNA by the RNA exosome.</text>
</comment>
<evidence type="ECO:0000256" key="2">
    <source>
        <dbReference type="ARBA" id="ARBA00004604"/>
    </source>
</evidence>
<dbReference type="Pfam" id="PF17405">
    <property type="entry name" value="Nrap_D4"/>
    <property type="match status" value="1"/>
</dbReference>
<dbReference type="Pfam" id="PF17403">
    <property type="entry name" value="Nrap_D2"/>
    <property type="match status" value="1"/>
</dbReference>
<evidence type="ECO:0000256" key="1">
    <source>
        <dbReference type="ARBA" id="ARBA00004286"/>
    </source>
</evidence>
<evidence type="ECO:0000259" key="11">
    <source>
        <dbReference type="Pfam" id="PF03813"/>
    </source>
</evidence>
<protein>
    <recommendedName>
        <fullName evidence="4 10">Nucleolar protein 6</fullName>
    </recommendedName>
</protein>
<dbReference type="InterPro" id="IPR005554">
    <property type="entry name" value="NOL6/Upt22"/>
</dbReference>
<dbReference type="Pfam" id="PF17406">
    <property type="entry name" value="Nrap_D5"/>
    <property type="match status" value="1"/>
</dbReference>
<dbReference type="OrthoDB" id="10251401at2759"/>
<dbReference type="PANTHER" id="PTHR17972:SF0">
    <property type="entry name" value="NUCLEOLAR PROTEIN 6"/>
    <property type="match status" value="1"/>
</dbReference>
<dbReference type="InterPro" id="IPR035370">
    <property type="entry name" value="Nrap_D5"/>
</dbReference>
<comment type="subunit">
    <text evidence="9">Part of the small subunit (SSU) processome, composed of more than 70 proteins and the RNA chaperone small nucleolar RNA (snoRNA) U3.</text>
</comment>
<dbReference type="InterPro" id="IPR035368">
    <property type="entry name" value="Nrap_D3"/>
</dbReference>
<dbReference type="InterPro" id="IPR035082">
    <property type="entry name" value="Nrap_D1"/>
</dbReference>
<evidence type="ECO:0000259" key="15">
    <source>
        <dbReference type="Pfam" id="PF17406"/>
    </source>
</evidence>
<evidence type="ECO:0000256" key="5">
    <source>
        <dbReference type="ARBA" id="ARBA00022454"/>
    </source>
</evidence>
<evidence type="ECO:0000256" key="8">
    <source>
        <dbReference type="ARBA" id="ARBA00035000"/>
    </source>
</evidence>